<reference evidence="1" key="1">
    <citation type="submission" date="2020-11" db="EMBL/GenBank/DDBJ databases">
        <title>Bacterial whole genome sequence for Panacibacter sp. DH6.</title>
        <authorList>
            <person name="Le V."/>
            <person name="Ko S."/>
            <person name="Ahn C.-Y."/>
            <person name="Oh H.-M."/>
        </authorList>
    </citation>
    <scope>NUCLEOTIDE SEQUENCE</scope>
    <source>
        <strain evidence="1">DH6</strain>
    </source>
</reference>
<proteinExistence type="predicted"/>
<protein>
    <submittedName>
        <fullName evidence="1">Inner membrane CreD family protein</fullName>
    </submittedName>
</protein>
<sequence>MVVGSVALFIVLAIVMYASRKVNWYGSDAIPQEMV</sequence>
<keyword evidence="2" id="KW-1185">Reference proteome</keyword>
<dbReference type="InterPro" id="IPR010364">
    <property type="entry name" value="Uncharacterised_IM_CreD"/>
</dbReference>
<evidence type="ECO:0000313" key="1">
    <source>
        <dbReference type="EMBL" id="MBG9375502.1"/>
    </source>
</evidence>
<accession>A0A931DYX7</accession>
<dbReference type="EMBL" id="JADWYR010000001">
    <property type="protein sequence ID" value="MBG9375502.1"/>
    <property type="molecule type" value="Genomic_DNA"/>
</dbReference>
<organism evidence="1 2">
    <name type="scientific">Panacibacter microcysteis</name>
    <dbReference type="NCBI Taxonomy" id="2793269"/>
    <lineage>
        <taxon>Bacteria</taxon>
        <taxon>Pseudomonadati</taxon>
        <taxon>Bacteroidota</taxon>
        <taxon>Chitinophagia</taxon>
        <taxon>Chitinophagales</taxon>
        <taxon>Chitinophagaceae</taxon>
        <taxon>Panacibacter</taxon>
    </lineage>
</organism>
<dbReference type="Pfam" id="PF06123">
    <property type="entry name" value="CreD"/>
    <property type="match status" value="1"/>
</dbReference>
<evidence type="ECO:0000313" key="2">
    <source>
        <dbReference type="Proteomes" id="UP000628448"/>
    </source>
</evidence>
<gene>
    <name evidence="1" type="ORF">I5907_04610</name>
</gene>
<dbReference type="AlphaFoldDB" id="A0A931DYX7"/>
<name>A0A931DYX7_9BACT</name>
<comment type="caution">
    <text evidence="1">The sequence shown here is derived from an EMBL/GenBank/DDBJ whole genome shotgun (WGS) entry which is preliminary data.</text>
</comment>
<dbReference type="Proteomes" id="UP000628448">
    <property type="component" value="Unassembled WGS sequence"/>
</dbReference>